<dbReference type="AlphaFoldDB" id="A0A401GXP5"/>
<gene>
    <name evidence="6" type="ORF">SCP_1002220</name>
</gene>
<dbReference type="RefSeq" id="XP_027617890.1">
    <property type="nucleotide sequence ID" value="XM_027762089.1"/>
</dbReference>
<protein>
    <recommendedName>
        <fullName evidence="5">MYND-type domain-containing protein</fullName>
    </recommendedName>
</protein>
<evidence type="ECO:0000313" key="7">
    <source>
        <dbReference type="Proteomes" id="UP000287166"/>
    </source>
</evidence>
<evidence type="ECO:0000259" key="5">
    <source>
        <dbReference type="PROSITE" id="PS50865"/>
    </source>
</evidence>
<reference evidence="6 7" key="1">
    <citation type="journal article" date="2018" name="Sci. Rep.">
        <title>Genome sequence of the cauliflower mushroom Sparassis crispa (Hanabiratake) and its association with beneficial usage.</title>
        <authorList>
            <person name="Kiyama R."/>
            <person name="Furutani Y."/>
            <person name="Kawaguchi K."/>
            <person name="Nakanishi T."/>
        </authorList>
    </citation>
    <scope>NUCLEOTIDE SEQUENCE [LARGE SCALE GENOMIC DNA]</scope>
</reference>
<evidence type="ECO:0000256" key="3">
    <source>
        <dbReference type="ARBA" id="ARBA00022833"/>
    </source>
</evidence>
<keyword evidence="3" id="KW-0862">Zinc</keyword>
<proteinExistence type="predicted"/>
<feature type="domain" description="MYND-type" evidence="5">
    <location>
        <begin position="324"/>
        <end position="365"/>
    </location>
</feature>
<organism evidence="6 7">
    <name type="scientific">Sparassis crispa</name>
    <dbReference type="NCBI Taxonomy" id="139825"/>
    <lineage>
        <taxon>Eukaryota</taxon>
        <taxon>Fungi</taxon>
        <taxon>Dikarya</taxon>
        <taxon>Basidiomycota</taxon>
        <taxon>Agaricomycotina</taxon>
        <taxon>Agaricomycetes</taxon>
        <taxon>Polyporales</taxon>
        <taxon>Sparassidaceae</taxon>
        <taxon>Sparassis</taxon>
    </lineage>
</organism>
<name>A0A401GXP5_9APHY</name>
<accession>A0A401GXP5</accession>
<dbReference type="STRING" id="139825.A0A401GXP5"/>
<dbReference type="EMBL" id="BFAD01000010">
    <property type="protein sequence ID" value="GBE86977.1"/>
    <property type="molecule type" value="Genomic_DNA"/>
</dbReference>
<dbReference type="InterPro" id="IPR002893">
    <property type="entry name" value="Znf_MYND"/>
</dbReference>
<comment type="caution">
    <text evidence="6">The sequence shown here is derived from an EMBL/GenBank/DDBJ whole genome shotgun (WGS) entry which is preliminary data.</text>
</comment>
<evidence type="ECO:0000256" key="4">
    <source>
        <dbReference type="PROSITE-ProRule" id="PRU00134"/>
    </source>
</evidence>
<sequence>MSAAWGPNMANAASKYATFPPRMTSEGIILHEDFQLPSFELVQKDLAKLRQMKATGPCYVAVRLEGNPNPSVLPLSLSWTATILDLFAWAIFVSPEDVAPELVEDVIFVLKIFVQGLQEGTDAQLEFLGYAWDPDDPAFTKSRLTNNTRFKLSSHLLNPTINRPGEALPYIKAIIEEESIYYAKHGKVLLSEDPYVYVLYGEALVYSNIYTEETRSVLEKFLQAAQGQQSARARHFAGALLQTRMHLSLVLLQLGVDPEEQKEHTQWSAKFLRRNPTFLFECDLKYILARPGAPPHPVLAALGGPKWLEELGESPRRITNLGRRCMCGLVQGPQTKLFRCVGCQSVLYCSRACQKKDWSAHKEFCRAEARRDALIKELQQKDPFAAQRAIDGKKWTSLNDERKVNAIKSALGVHRDPSRGRTHIVMQLVEYTPKHRDMQHKFRVAKCGVFHLEDVIPDIVRIAGWDTAWIRRKVQQMFDDIAAEDGFEDSVPMLEFRSGQGIEASLGCMLTSRGSMRRTEHNPNWRQDMNKGDPPAFYRLPSGVMDVEHIF</sequence>
<evidence type="ECO:0000313" key="6">
    <source>
        <dbReference type="EMBL" id="GBE86977.1"/>
    </source>
</evidence>
<evidence type="ECO:0000256" key="1">
    <source>
        <dbReference type="ARBA" id="ARBA00022723"/>
    </source>
</evidence>
<keyword evidence="1" id="KW-0479">Metal-binding</keyword>
<dbReference type="GO" id="GO:0008270">
    <property type="term" value="F:zinc ion binding"/>
    <property type="evidence" value="ECO:0007669"/>
    <property type="project" value="UniProtKB-KW"/>
</dbReference>
<dbReference type="Pfam" id="PF01753">
    <property type="entry name" value="zf-MYND"/>
    <property type="match status" value="1"/>
</dbReference>
<dbReference type="InParanoid" id="A0A401GXP5"/>
<keyword evidence="2 4" id="KW-0863">Zinc-finger</keyword>
<keyword evidence="7" id="KW-1185">Reference proteome</keyword>
<dbReference type="SUPFAM" id="SSF144232">
    <property type="entry name" value="HIT/MYND zinc finger-like"/>
    <property type="match status" value="1"/>
</dbReference>
<dbReference type="Gene3D" id="6.10.140.2220">
    <property type="match status" value="1"/>
</dbReference>
<dbReference type="GeneID" id="38783894"/>
<dbReference type="PROSITE" id="PS50865">
    <property type="entry name" value="ZF_MYND_2"/>
    <property type="match status" value="1"/>
</dbReference>
<dbReference type="Proteomes" id="UP000287166">
    <property type="component" value="Unassembled WGS sequence"/>
</dbReference>
<dbReference type="OrthoDB" id="2931494at2759"/>
<evidence type="ECO:0000256" key="2">
    <source>
        <dbReference type="ARBA" id="ARBA00022771"/>
    </source>
</evidence>